<feature type="compositionally biased region" description="Polar residues" evidence="1">
    <location>
        <begin position="1492"/>
        <end position="1501"/>
    </location>
</feature>
<evidence type="ECO:0000313" key="3">
    <source>
        <dbReference type="EMBL" id="KAK0530523.1"/>
    </source>
</evidence>
<dbReference type="GO" id="GO:0005737">
    <property type="term" value="C:cytoplasm"/>
    <property type="evidence" value="ECO:0007669"/>
    <property type="project" value="TreeGrafter"/>
</dbReference>
<feature type="region of interest" description="Disordered" evidence="1">
    <location>
        <begin position="848"/>
        <end position="871"/>
    </location>
</feature>
<dbReference type="GO" id="GO:0006406">
    <property type="term" value="P:mRNA export from nucleus"/>
    <property type="evidence" value="ECO:0007669"/>
    <property type="project" value="TreeGrafter"/>
</dbReference>
<dbReference type="Gene3D" id="1.25.40.990">
    <property type="match status" value="1"/>
</dbReference>
<dbReference type="PANTHER" id="PTHR12436">
    <property type="entry name" value="80 KDA MCM3-ASSOCIATED PROTEIN"/>
    <property type="match status" value="1"/>
</dbReference>
<feature type="compositionally biased region" description="Low complexity" evidence="1">
    <location>
        <begin position="57"/>
        <end position="82"/>
    </location>
</feature>
<dbReference type="PANTHER" id="PTHR12436:SF3">
    <property type="entry name" value="GERMINAL-CENTER ASSOCIATED NUCLEAR PROTEIN"/>
    <property type="match status" value="1"/>
</dbReference>
<dbReference type="EMBL" id="JAPDMQ010000212">
    <property type="protein sequence ID" value="KAK0530523.1"/>
    <property type="molecule type" value="Genomic_DNA"/>
</dbReference>
<dbReference type="GO" id="GO:0070390">
    <property type="term" value="C:transcription export complex 2"/>
    <property type="evidence" value="ECO:0007669"/>
    <property type="project" value="TreeGrafter"/>
</dbReference>
<feature type="domain" description="SAC3/GANP/THP3 conserved" evidence="2">
    <location>
        <begin position="227"/>
        <end position="530"/>
    </location>
</feature>
<protein>
    <submittedName>
        <fullName evidence="3">Actin cytoskeleton and mitosis protein</fullName>
    </submittedName>
</protein>
<feature type="compositionally biased region" description="Low complexity" evidence="1">
    <location>
        <begin position="701"/>
        <end position="717"/>
    </location>
</feature>
<feature type="region of interest" description="Disordered" evidence="1">
    <location>
        <begin position="1490"/>
        <end position="1527"/>
    </location>
</feature>
<reference evidence="3" key="1">
    <citation type="journal article" date="2023" name="PhytoFront">
        <title>Draft Genome Resources of Seven Strains of Tilletia horrida, Causal Agent of Kernel Smut of Rice.</title>
        <authorList>
            <person name="Khanal S."/>
            <person name="Antony Babu S."/>
            <person name="Zhou X.G."/>
        </authorList>
    </citation>
    <scope>NUCLEOTIDE SEQUENCE</scope>
    <source>
        <strain evidence="3">TX3</strain>
    </source>
</reference>
<dbReference type="Pfam" id="PF03399">
    <property type="entry name" value="SAC3_GANP"/>
    <property type="match status" value="1"/>
</dbReference>
<sequence length="1548" mass="166576">MDGAHKPILVMSGGGGARAGQRGGGNRASSRGAARGARGGPRGRATFRNRSATFVNGSVDSSDSGGADSLAGTAALDASPGADAEEREGDGMDDGGDWQQPLPAPTASTSFGASAFSGFGQSSAGPSAFVSPAASQQVPAQPGLSALNAAAPAFRPSARKPAAAPTSMADMRARYPTPPPEENRFMEMKNERDELRKKYIREGILPDPLKPQQLSEAVKLKGTCMRMCSEFECHEREFQKELDRWELRLDAPQAGGGAKVDQRLAVKIYRRPAAGREIPLPEEIRPPDVLKRTLDYLFNVLLPPTITSPNFALVQPFLWNRTRAVRQDFIVQGDTGALAIECHERIARLHILCLHARGGPGAEKWSEQQELEQLRKTLRSLIEFYEDRRQAAASTPGMSLVAPNEAEFRAYNLLLHLRDPETLREVELLPTSIFVSDQVQVALRLRTCAQRSNNVERRGQPINEEATLNFFTSFFREVERLPKGSGYLLACLAENVFTDVRRGAIKAMCHAYTDRLPPSYDFVRKCLGLGPEFGDTDAVELLATMGIEVGDDASGVRRAKANRGVAVLEDKPLPFAPEFSRMIEAKRADFTNAEIVDGIAANAAPLIEVSIPPFIGWNPHIANDAPAAPRPARTRSVSIVAPPPIRPLAQPQAASAFVAPTPVPQLAAPSAAAFRPTFQQPTPKTAAELAAPKSFASAFQAPQASSALQPKQPAASPFSAPLAQAPSTAAPQAVKSDGSQLSFGIKQTAPTAFTQPPAFGAPTAAQPTAIAAAPNRTSSKAAAFQAPIFVVGSSTAPALTPLKANLQGPLPSPGIRKQISLPSPGVRRSSSEKASVIAPLVVKSPVRLRPSEETPPSAAPAPPEIKVPAGPTPEELEALAKAARQRSRSSYLDKLQGLLTERLLSELLVGPSSTADTAPTTSTVEQQPLTVIVAQEALADELGTRVIQTWAFDCWRTRLNRARRDKANARRLRDLLRLASDRSLNSSSFFFGANAQSKAQQNLPDKAERTSIVTVSKGRISMSLASVDDVGDYTMQEAASQSLLEAKQRRSQLWASGDFFRTICGHMKVVPGSKTLRQLNLDAWTSIVVLASDDAATATSEWLRQKLGLGSASRRISAQIRRDEFRLAISATDVASVRPEDVSSVGLVIFELSKHVLDLDGTGPRKRIDARDLRRLNEHLLSLPIAASKLLPGLLIINWEINATTSELVEQVRASVYADPQLAQARSLVDRTTVLMAGELNDFAAIETAFAVSVRTAVPSIDAHPLQKVLALRRSLTLRDMASSIFKPLSDMLSSLAELLRGRANLLEAGSQDHSCVNECDAASRDAFATVTALCNFGIRSLLRLSEHIVDETELWTDLELSAPPDRVSATPARSMPSPAFRLAHEQLMATTLRDNDGAAVLQCLLDQQASQGDAFPWRVYFSELLAILVNQAQETFISCRVDIDVEAEMDKVAAQLEVWAHQLLTEVHHTLASHRAVSLKRSRSMIEAVSPSASQENSPVQAKKIKTPANGSEANGHAPTFPPGATAALGRANSLSAMLARARQLVE</sequence>
<accession>A0AAN6GCR2</accession>
<keyword evidence="4" id="KW-1185">Reference proteome</keyword>
<dbReference type="InterPro" id="IPR045107">
    <property type="entry name" value="SAC3/GANP/THP3"/>
</dbReference>
<evidence type="ECO:0000313" key="4">
    <source>
        <dbReference type="Proteomes" id="UP001176521"/>
    </source>
</evidence>
<feature type="compositionally biased region" description="Gly residues" evidence="1">
    <location>
        <begin position="12"/>
        <end position="26"/>
    </location>
</feature>
<gene>
    <name evidence="3" type="primary">SAC3</name>
    <name evidence="3" type="ORF">OC842_003896</name>
</gene>
<feature type="region of interest" description="Disordered" evidence="1">
    <location>
        <begin position="701"/>
        <end position="739"/>
    </location>
</feature>
<organism evidence="3 4">
    <name type="scientific">Tilletia horrida</name>
    <dbReference type="NCBI Taxonomy" id="155126"/>
    <lineage>
        <taxon>Eukaryota</taxon>
        <taxon>Fungi</taxon>
        <taxon>Dikarya</taxon>
        <taxon>Basidiomycota</taxon>
        <taxon>Ustilaginomycotina</taxon>
        <taxon>Exobasidiomycetes</taxon>
        <taxon>Tilletiales</taxon>
        <taxon>Tilletiaceae</taxon>
        <taxon>Tilletia</taxon>
    </lineage>
</organism>
<feature type="region of interest" description="Disordered" evidence="1">
    <location>
        <begin position="809"/>
        <end position="832"/>
    </location>
</feature>
<feature type="compositionally biased region" description="Acidic residues" evidence="1">
    <location>
        <begin position="83"/>
        <end position="96"/>
    </location>
</feature>
<evidence type="ECO:0000256" key="1">
    <source>
        <dbReference type="SAM" id="MobiDB-lite"/>
    </source>
</evidence>
<feature type="region of interest" description="Disordered" evidence="1">
    <location>
        <begin position="1"/>
        <end position="113"/>
    </location>
</feature>
<feature type="compositionally biased region" description="Low complexity" evidence="1">
    <location>
        <begin position="27"/>
        <end position="36"/>
    </location>
</feature>
<dbReference type="Proteomes" id="UP001176521">
    <property type="component" value="Unassembled WGS sequence"/>
</dbReference>
<proteinExistence type="predicted"/>
<name>A0AAN6GCR2_9BASI</name>
<comment type="caution">
    <text evidence="3">The sequence shown here is derived from an EMBL/GenBank/DDBJ whole genome shotgun (WGS) entry which is preliminary data.</text>
</comment>
<feature type="region of interest" description="Disordered" evidence="1">
    <location>
        <begin position="156"/>
        <end position="184"/>
    </location>
</feature>
<dbReference type="InterPro" id="IPR005062">
    <property type="entry name" value="SAC3/GANP/THP3_conserved"/>
</dbReference>
<evidence type="ECO:0000259" key="2">
    <source>
        <dbReference type="Pfam" id="PF03399"/>
    </source>
</evidence>